<comment type="subcellular location">
    <subcellularLocation>
        <location evidence="14">Cytoplasm</location>
        <location evidence="14">P-body</location>
    </subcellularLocation>
    <subcellularLocation>
        <location evidence="14">Nucleus</location>
    </subcellularLocation>
    <text evidence="14">Shuttles between nucleus and cytoplasm.</text>
</comment>
<evidence type="ECO:0000256" key="10">
    <source>
        <dbReference type="ARBA" id="ARBA00023157"/>
    </source>
</evidence>
<evidence type="ECO:0000256" key="9">
    <source>
        <dbReference type="ARBA" id="ARBA00022839"/>
    </source>
</evidence>
<dbReference type="GO" id="GO:0000932">
    <property type="term" value="C:P-body"/>
    <property type="evidence" value="ECO:0007669"/>
    <property type="project" value="UniProtKB-SubCell"/>
</dbReference>
<dbReference type="GO" id="GO:0010606">
    <property type="term" value="P:positive regulation of cytoplasmic mRNA processing body assembly"/>
    <property type="evidence" value="ECO:0007669"/>
    <property type="project" value="UniProtKB-UniRule"/>
</dbReference>
<comment type="caution">
    <text evidence="14">Lacks conserved residue(s) required for the propagation of feature annotation.</text>
</comment>
<dbReference type="Gene3D" id="3.90.70.10">
    <property type="entry name" value="Cysteine proteinases"/>
    <property type="match status" value="1"/>
</dbReference>
<evidence type="ECO:0000256" key="12">
    <source>
        <dbReference type="ARBA" id="ARBA00056862"/>
    </source>
</evidence>
<dbReference type="Pfam" id="PF00929">
    <property type="entry name" value="RNase_T"/>
    <property type="match status" value="1"/>
</dbReference>
<feature type="binding site" evidence="14">
    <location>
        <position position="973"/>
    </location>
    <ligand>
        <name>a divalent metal cation</name>
        <dbReference type="ChEBI" id="CHEBI:60240"/>
        <note>catalytic</note>
    </ligand>
</feature>
<comment type="function">
    <text evidence="14">Catalytic subunit of the poly(A)-nuclease (PAN) deadenylation complex, one of two cytoplasmic mRNA deadenylases involved in general and miRNA-mediated mRNA turnover. PAN specifically shortens poly(A) tails of RNA and the activity is stimulated by poly(A)-binding protein (PABP). PAN deadenylation is followed by rapid degradation of the shortened mRNA tails by the CCR4-NOT complex. Deadenylated mRNAs are then degraded by two alternative mechanisms, namely exosome-mediated 3'-5' exonucleolytic degradation, or deadenlyation-dependent mRNA decaping and subsequent 5'-3' exonucleolytic degradation by XRN1.</text>
</comment>
<dbReference type="InterPro" id="IPR012337">
    <property type="entry name" value="RNaseH-like_sf"/>
</dbReference>
<evidence type="ECO:0000256" key="5">
    <source>
        <dbReference type="ARBA" id="ARBA00022722"/>
    </source>
</evidence>
<comment type="domain">
    <text evidence="14">The linker, or PAN3 interaction domain (PID), between the WD40 repeats and the pseudo-UCH domain mediates interaction with PAN3.</text>
</comment>
<reference evidence="18 19" key="1">
    <citation type="submission" date="2024-06" db="EMBL/GenBank/DDBJ databases">
        <title>The draft genome of Grus japonensis, version 3.</title>
        <authorList>
            <person name="Nabeshima K."/>
            <person name="Suzuki S."/>
            <person name="Onuma M."/>
        </authorList>
    </citation>
    <scope>NUCLEOTIDE SEQUENCE [LARGE SCALE GENOMIC DNA]</scope>
    <source>
        <strain evidence="18 19">451A</strain>
    </source>
</reference>
<keyword evidence="19" id="KW-1185">Reference proteome</keyword>
<keyword evidence="5 14" id="KW-0540">Nuclease</keyword>
<feature type="binding site" evidence="14">
    <location>
        <position position="975"/>
    </location>
    <ligand>
        <name>a divalent metal cation</name>
        <dbReference type="ChEBI" id="CHEBI:60240"/>
        <note>catalytic</note>
    </ligand>
</feature>
<comment type="function">
    <text evidence="12">Catalytic subunit of the poly(A)-nuclease (PAN) deadenylation complex, one of two cytoplasmic mRNA deadenylases involved in general and miRNA-mediated mRNA turnover. PAN specifically shortens poly(A) tails of RNA and the activity is stimulated by poly(A)-binding protein (PABP). PAN deadenylation is followed by rapid degradation of the shortened mRNA tails by the CCR4-NOT complex. Deadenylated mRNAs are then degraded by two alternative mechanisms, namely exosome-mediated 3'-5' exonucleolytic degradation, or deadenylation-dependent mRNA decaping and subsequent 5'-3' exonucleolytic degradation by XRN1. Also acts as an important regulator of the HIF1A-mediated hypoxic response. Required for HIF1A mRNA stability independent of poly(A) tail length regulation.</text>
</comment>
<dbReference type="GO" id="GO:0006397">
    <property type="term" value="P:mRNA processing"/>
    <property type="evidence" value="ECO:0007669"/>
    <property type="project" value="UniProtKB-KW"/>
</dbReference>
<proteinExistence type="inferred from homology"/>
<evidence type="ECO:0000256" key="4">
    <source>
        <dbReference type="ARBA" id="ARBA00022664"/>
    </source>
</evidence>
<evidence type="ECO:0000256" key="6">
    <source>
        <dbReference type="ARBA" id="ARBA00022723"/>
    </source>
</evidence>
<dbReference type="FunFam" id="2.130.10.10:FF:000059">
    <property type="entry name" value="PAN2-PAN3 deadenylation complex catalytic subunit PAN2"/>
    <property type="match status" value="1"/>
</dbReference>
<dbReference type="SMART" id="SM00479">
    <property type="entry name" value="EXOIII"/>
    <property type="match status" value="1"/>
</dbReference>
<evidence type="ECO:0000256" key="14">
    <source>
        <dbReference type="HAMAP-Rule" id="MF_03182"/>
    </source>
</evidence>
<dbReference type="PANTHER" id="PTHR15728:SF0">
    <property type="entry name" value="PAN2-PAN3 DEADENYLATION COMPLEX CATALYTIC SUBUNIT PAN2"/>
    <property type="match status" value="1"/>
</dbReference>
<evidence type="ECO:0000313" key="19">
    <source>
        <dbReference type="Proteomes" id="UP001623348"/>
    </source>
</evidence>
<keyword evidence="6 14" id="KW-0479">Metal-binding</keyword>
<comment type="subunit">
    <text evidence="13">Forms a heterotrimer with an asymmetric homodimer of the regulatory subunit PAN3 to form the poly(A)-nuclease (PAN) deadenylation complex. Interacts with PAN3 isoform 1/Pan3L and isoform 3/Pan3S. Interacts with ZFP36.</text>
</comment>
<comment type="activity regulation">
    <text evidence="14">Positively regulated by the regulatory subunit PAN3.</text>
</comment>
<evidence type="ECO:0000256" key="2">
    <source>
        <dbReference type="ARBA" id="ARBA00022490"/>
    </source>
</evidence>
<organism evidence="18 19">
    <name type="scientific">Grus japonensis</name>
    <name type="common">Japanese crane</name>
    <name type="synonym">Red-crowned crane</name>
    <dbReference type="NCBI Taxonomy" id="30415"/>
    <lineage>
        <taxon>Eukaryota</taxon>
        <taxon>Metazoa</taxon>
        <taxon>Chordata</taxon>
        <taxon>Craniata</taxon>
        <taxon>Vertebrata</taxon>
        <taxon>Euteleostomi</taxon>
        <taxon>Archelosauria</taxon>
        <taxon>Archosauria</taxon>
        <taxon>Dinosauria</taxon>
        <taxon>Saurischia</taxon>
        <taxon>Theropoda</taxon>
        <taxon>Coelurosauria</taxon>
        <taxon>Aves</taxon>
        <taxon>Neognathae</taxon>
        <taxon>Neoaves</taxon>
        <taxon>Gruiformes</taxon>
        <taxon>Gruidae</taxon>
        <taxon>Grus</taxon>
    </lineage>
</organism>
<dbReference type="FunFam" id="3.90.70.10:FF:000017">
    <property type="entry name" value="PAN2-PAN3 deadenylation complex catalytic subunit PAN2"/>
    <property type="match status" value="1"/>
</dbReference>
<dbReference type="InterPro" id="IPR050785">
    <property type="entry name" value="PAN2-PAN3_catalytic_subunit"/>
</dbReference>
<dbReference type="InterPro" id="IPR036397">
    <property type="entry name" value="RNaseH_sf"/>
</dbReference>
<protein>
    <recommendedName>
        <fullName evidence="14">PAN2-PAN3 deadenylation complex catalytic subunit PAN2</fullName>
        <ecNumber evidence="14">3.1.13.4</ecNumber>
    </recommendedName>
    <alternativeName>
        <fullName evidence="14">Inactive ubiquitin carboxyl-terminal hydrolase 52</fullName>
    </alternativeName>
    <alternativeName>
        <fullName evidence="14">PAB1P-dependent poly(A)-specific ribonuclease</fullName>
    </alternativeName>
    <alternativeName>
        <fullName evidence="14">Poly(A)-nuclease deadenylation complex subunit 2</fullName>
        <shortName evidence="14">PAN deadenylation complex subunit 2</shortName>
    </alternativeName>
</protein>
<keyword evidence="2 14" id="KW-0963">Cytoplasm</keyword>
<feature type="region of interest" description="Disordered" evidence="15">
    <location>
        <begin position="1174"/>
        <end position="1212"/>
    </location>
</feature>
<evidence type="ECO:0000256" key="13">
    <source>
        <dbReference type="ARBA" id="ARBA00062332"/>
    </source>
</evidence>
<dbReference type="GO" id="GO:0005634">
    <property type="term" value="C:nucleus"/>
    <property type="evidence" value="ECO:0007669"/>
    <property type="project" value="UniProtKB-SubCell"/>
</dbReference>
<dbReference type="PANTHER" id="PTHR15728">
    <property type="entry name" value="DEADENYLATION COMPLEX CATALYTIC SUBUNIT PAN2"/>
    <property type="match status" value="1"/>
</dbReference>
<keyword evidence="10" id="KW-1015">Disulfide bond</keyword>
<dbReference type="PROSITE" id="PS50235">
    <property type="entry name" value="USP_3"/>
    <property type="match status" value="1"/>
</dbReference>
<dbReference type="EMBL" id="BAAFJT010000031">
    <property type="protein sequence ID" value="GAB0201303.1"/>
    <property type="molecule type" value="Genomic_DNA"/>
</dbReference>
<keyword evidence="4 14" id="KW-0507">mRNA processing</keyword>
<dbReference type="InterPro" id="IPR013520">
    <property type="entry name" value="Ribonucl_H"/>
</dbReference>
<sequence length="1722" mass="201240">MNFEGLDPSLAEYAPPLHPALDPVLDPHLNPSLLQNVELDPEGVPLEGIAVPESVHLMEGMYSELHTAVSEVGVPVSVSHFDLHEEMLWVGNHGGHATSFFGPTLERYSSFQVNSSDDIRQIQSLENGVLFLTKTNLKYMSRGGLIIFDYLMDESEDMHSLLLTDTSTLLIGGLQNHVIEIDLNTVQETQKYTVEVPGITIMRQSNRFFFCGHTSGKVSLRDLRTFVVEHEFDAYSGSLSDFDVHGNLLVTCGFSSRMNGLACDRFLKVYDLRMMRATTPLQVHIDPFFLRFIPTYTSRLAIISQTGQCQFCEPTGLANPADIFHVNTVGPLIMTFDVSASKQALAFGDSEGCVHLWADSPEVTFNAYSRETDFALPCIVDTLPHLDWNQDLVPLSLIPVPLTSDTLLSDWPAANSAPAPRRAPPVDPEILRTMKKVGFIGYAPNPRTKLRNQIPYRLKETDNEFDSFSQVPESPIGREEEPHLYMVAKKYRKVTIKYSKLGLEDFDFKHYNKTLFAGLEPHIPNAYCNCMIQVLYFLEPVRCLVQNHLCQKEFCLGCELGLLFHMLDLSRGDPCQGSNFLRAFRTIPEASALGLILADSDEATGKVNLGRLIQSWNRFILTQLHQETQEQEGPQAYRGAGSSSFGSSGDSVIGQLFSCEMENCSMCRCGKETVRVSSTLLFTLSYPESTEKPVKDYEFAQILKRSICLEQNTQAWCENCEKYQPTVQTRNIRCLPDVLVINCEVNSSKEADFWKTQAEYAFQRAMMKRGGFEITKGKEISLGEWKELGNPDTGHSYPSVEELKNIWIPHAIKMRLTKSKELDVCNWSENDELSPTDDPESVYIYDLMATVVHILDSRTGGSLVGHIKVGETYHQRKEGVTHQQWYLFNDFLIEPVDKCEAVQFDMSWKVPAILYYARRNLNAKYNLVIKNPIEASVLLAEASLARKQRKCHATFIPLMLSEMPQAGDLVGLDAEFVTLNEEEAELRSDGTKSTIKPSQMSVARITCVRGQGPNEGVPFIDDYISTQEQVVDYLTQYSGIKPGDLDAKISSKHLTTLKSTYLKLRFLIDVGVKFVGHGLQKDFRVINLMVPKDQVIDTVYLFHIPRKRMISLRFLAWYFLDLKIQGETHDSIEDARTALQLYRKYLELSPRGAEPEDFRKVLKGLYEKGRKMDWKVPEPDSQSSPKHGAVKDPGPDRGWHRGQSAGKAGRGEEREHVWQERYRGRDYGWQERYRHRYRYYGWQERYRYRYYGWQERYRHRYRYYGWQERYRYQDYSWQERYRHRYRYYGWQERYRYQDYSWQERYRHRYRYYGWQERYRYQDYSWQERYRHRYRYYGWQERYRYREHGWQERYRYQDYGWQERYRYQDYSWQERYRYRYQDYGWQERYRHRYRYYGWQERYRYREHGWQERYRYQDYGWQERYRHRYRYYGWQERYRYQDYGWQERYRHRYRYYGWQERGRGRGRGGRGGGVISSPAPARAERHAGRVLAAPGPSVLAPGCPRRCLRTGWPRRGVRSRLGRPDRLRRPDRSPCSGAVRMRGWIPPTLCLAMALAALLPTACARRSQDLHCGACRALVDELEWEIAQVDPRKTIQMGSFRINPDGSQSVVEVPYARSEAHLTELLERVCEKMKEYGEKVDPSTHRKSYVRVISHDGTKMDLSGVKIDGDVASSLKFACESIAEEYEDELIEFLSHEADNVKDRLCSKRTDLCDHALHIPHDEL</sequence>
<dbReference type="InterPro" id="IPR015943">
    <property type="entry name" value="WD40/YVTN_repeat-like_dom_sf"/>
</dbReference>
<keyword evidence="7" id="KW-0677">Repeat</keyword>
<keyword evidence="3" id="KW-0853">WD repeat</keyword>
<dbReference type="Proteomes" id="UP001623348">
    <property type="component" value="Unassembled WGS sequence"/>
</dbReference>
<comment type="catalytic activity">
    <reaction evidence="1 14">
        <text>Exonucleolytic cleavage of poly(A) to 5'-AMP.</text>
        <dbReference type="EC" id="3.1.13.4"/>
    </reaction>
</comment>
<gene>
    <name evidence="14" type="primary">PAN2</name>
    <name evidence="18" type="ORF">GRJ2_002595900</name>
</gene>
<dbReference type="SUPFAM" id="SSF53098">
    <property type="entry name" value="Ribonuclease H-like"/>
    <property type="match status" value="1"/>
</dbReference>
<dbReference type="Pfam" id="PF13423">
    <property type="entry name" value="UCH_1"/>
    <property type="match status" value="1"/>
</dbReference>
<dbReference type="Gene3D" id="3.30.420.10">
    <property type="entry name" value="Ribonuclease H-like superfamily/Ribonuclease H"/>
    <property type="match status" value="1"/>
</dbReference>
<feature type="compositionally biased region" description="Basic and acidic residues" evidence="15">
    <location>
        <begin position="1189"/>
        <end position="1199"/>
    </location>
</feature>
<comment type="caution">
    <text evidence="18">The sequence shown here is derived from an EMBL/GenBank/DDBJ whole genome shotgun (WGS) entry which is preliminary data.</text>
</comment>
<dbReference type="InterPro" id="IPR008139">
    <property type="entry name" value="SaposinB_dom"/>
</dbReference>
<dbReference type="InterPro" id="IPR038765">
    <property type="entry name" value="Papain-like_cys_pep_sf"/>
</dbReference>
<dbReference type="InterPro" id="IPR028881">
    <property type="entry name" value="PAN2_UCH_dom"/>
</dbReference>
<dbReference type="PROSITE" id="PS50015">
    <property type="entry name" value="SAP_B"/>
    <property type="match status" value="1"/>
</dbReference>
<dbReference type="HAMAP" id="MF_03182">
    <property type="entry name" value="PAN2"/>
    <property type="match status" value="1"/>
</dbReference>
<feature type="binding site" evidence="14">
    <location>
        <position position="1134"/>
    </location>
    <ligand>
        <name>a divalent metal cation</name>
        <dbReference type="ChEBI" id="CHEBI:60240"/>
        <note>catalytic</note>
    </ligand>
</feature>
<feature type="binding site" evidence="14">
    <location>
        <position position="1082"/>
    </location>
    <ligand>
        <name>a divalent metal cation</name>
        <dbReference type="ChEBI" id="CHEBI:60240"/>
        <note>catalytic</note>
    </ligand>
</feature>
<comment type="domain">
    <text evidence="14">Contains a pseudo-UCH domain. This ubiquitin C-terminal hydrolase (UCH)-like or ubiquitin specific protease (USP)-like domain is predicted to be catalytically inactive because it lacks the active site catalytic triad characteristic of thiol proteases, with residues at the equivalent structural positions that are incompatible with catalysis, and it cannot bind ubiquitin. It functions as a structural scaffold for intra- and intermolecular interactions in the complex.</text>
</comment>
<dbReference type="Pfam" id="PF20770">
    <property type="entry name" value="PAN2_N"/>
    <property type="match status" value="1"/>
</dbReference>
<feature type="domain" description="USP" evidence="17">
    <location>
        <begin position="517"/>
        <end position="919"/>
    </location>
</feature>
<dbReference type="CDD" id="cd06143">
    <property type="entry name" value="PAN2_exo"/>
    <property type="match status" value="1"/>
</dbReference>
<dbReference type="Pfam" id="PF11938">
    <property type="entry name" value="DUF3456"/>
    <property type="match status" value="1"/>
</dbReference>
<evidence type="ECO:0000256" key="11">
    <source>
        <dbReference type="ARBA" id="ARBA00023242"/>
    </source>
</evidence>
<dbReference type="CDD" id="cd02672">
    <property type="entry name" value="Peptidase_C19P"/>
    <property type="match status" value="1"/>
</dbReference>
<dbReference type="GO" id="GO:0031251">
    <property type="term" value="C:PAN complex"/>
    <property type="evidence" value="ECO:0007669"/>
    <property type="project" value="UniProtKB-UniRule"/>
</dbReference>
<dbReference type="InterPro" id="IPR036322">
    <property type="entry name" value="WD40_repeat_dom_sf"/>
</dbReference>
<dbReference type="SUPFAM" id="SSF50978">
    <property type="entry name" value="WD40 repeat-like"/>
    <property type="match status" value="1"/>
</dbReference>
<evidence type="ECO:0000256" key="3">
    <source>
        <dbReference type="ARBA" id="ARBA00022574"/>
    </source>
</evidence>
<name>A0ABC9XU72_GRUJA</name>
<accession>A0ABC9XU72</accession>
<evidence type="ECO:0000313" key="18">
    <source>
        <dbReference type="EMBL" id="GAB0201303.1"/>
    </source>
</evidence>
<evidence type="ECO:0000259" key="17">
    <source>
        <dbReference type="PROSITE" id="PS50235"/>
    </source>
</evidence>
<evidence type="ECO:0000256" key="8">
    <source>
        <dbReference type="ARBA" id="ARBA00022801"/>
    </source>
</evidence>
<evidence type="ECO:0000256" key="15">
    <source>
        <dbReference type="SAM" id="MobiDB-lite"/>
    </source>
</evidence>
<keyword evidence="8 14" id="KW-0378">Hydrolase</keyword>
<comment type="cofactor">
    <cofactor evidence="14">
        <name>a divalent metal cation</name>
        <dbReference type="ChEBI" id="CHEBI:60240"/>
    </cofactor>
    <text evidence="14">Binds 2 metal cations per subunit in the catalytic exonuclease domain.</text>
</comment>
<dbReference type="SUPFAM" id="SSF54001">
    <property type="entry name" value="Cysteine proteinases"/>
    <property type="match status" value="1"/>
</dbReference>
<dbReference type="Gene3D" id="2.130.10.10">
    <property type="entry name" value="YVTN repeat-like/Quinoprotein amine dehydrogenase"/>
    <property type="match status" value="1"/>
</dbReference>
<dbReference type="GO" id="GO:0004535">
    <property type="term" value="F:poly(A)-specific ribonuclease activity"/>
    <property type="evidence" value="ECO:0007669"/>
    <property type="project" value="UniProtKB-UniRule"/>
</dbReference>
<keyword evidence="9 14" id="KW-0269">Exonuclease</keyword>
<evidence type="ECO:0000259" key="16">
    <source>
        <dbReference type="PROSITE" id="PS50015"/>
    </source>
</evidence>
<evidence type="ECO:0000256" key="7">
    <source>
        <dbReference type="ARBA" id="ARBA00022737"/>
    </source>
</evidence>
<dbReference type="InterPro" id="IPR021852">
    <property type="entry name" value="DUF3456"/>
</dbReference>
<dbReference type="EC" id="3.1.13.4" evidence="14"/>
<dbReference type="FunFam" id="3.30.420.10:FF:000011">
    <property type="entry name" value="PAN2-PAN3 deadenylation complex catalytic subunit PAN2"/>
    <property type="match status" value="1"/>
</dbReference>
<comment type="similarity">
    <text evidence="14">Belongs to the peptidase C19 family. PAN2 subfamily.</text>
</comment>
<dbReference type="InterPro" id="IPR030843">
    <property type="entry name" value="PAN2"/>
</dbReference>
<dbReference type="InterPro" id="IPR048841">
    <property type="entry name" value="PAN2_N"/>
</dbReference>
<dbReference type="GO" id="GO:0046872">
    <property type="term" value="F:metal ion binding"/>
    <property type="evidence" value="ECO:0007669"/>
    <property type="project" value="UniProtKB-KW"/>
</dbReference>
<keyword evidence="11 14" id="KW-0539">Nucleus</keyword>
<evidence type="ECO:0000256" key="1">
    <source>
        <dbReference type="ARBA" id="ARBA00001663"/>
    </source>
</evidence>
<dbReference type="GO" id="GO:0000289">
    <property type="term" value="P:nuclear-transcribed mRNA poly(A) tail shortening"/>
    <property type="evidence" value="ECO:0007669"/>
    <property type="project" value="UniProtKB-UniRule"/>
</dbReference>
<feature type="domain" description="Saposin B-type" evidence="16">
    <location>
        <begin position="1566"/>
        <end position="1715"/>
    </location>
</feature>
<dbReference type="InterPro" id="IPR028889">
    <property type="entry name" value="USP"/>
</dbReference>